<dbReference type="Pfam" id="PF13749">
    <property type="entry name" value="HATPase_c_4"/>
    <property type="match status" value="1"/>
</dbReference>
<reference evidence="2 3" key="1">
    <citation type="submission" date="2016-12" db="EMBL/GenBank/DDBJ databases">
        <title>The draft genome sequence of Actinophytocola xinjiangensis.</title>
        <authorList>
            <person name="Wang W."/>
            <person name="Yuan L."/>
        </authorList>
    </citation>
    <scope>NUCLEOTIDE SEQUENCE [LARGE SCALE GENOMIC DNA]</scope>
    <source>
        <strain evidence="2 3">CGMCC 4.4663</strain>
    </source>
</reference>
<dbReference type="PANTHER" id="PTHR30595">
    <property type="entry name" value="GLPR-RELATED TRANSCRIPTIONAL REPRESSOR"/>
    <property type="match status" value="1"/>
</dbReference>
<dbReference type="InterPro" id="IPR036388">
    <property type="entry name" value="WH-like_DNA-bd_sf"/>
</dbReference>
<proteinExistence type="predicted"/>
<dbReference type="InterPro" id="IPR007421">
    <property type="entry name" value="Schlafen_AlbA_2_dom"/>
</dbReference>
<evidence type="ECO:0000313" key="2">
    <source>
        <dbReference type="EMBL" id="OLF10712.1"/>
    </source>
</evidence>
<evidence type="ECO:0000259" key="1">
    <source>
        <dbReference type="Pfam" id="PF04326"/>
    </source>
</evidence>
<name>A0A7Z1AZJ3_9PSEU</name>
<organism evidence="2 3">
    <name type="scientific">Actinophytocola xinjiangensis</name>
    <dbReference type="NCBI Taxonomy" id="485602"/>
    <lineage>
        <taxon>Bacteria</taxon>
        <taxon>Bacillati</taxon>
        <taxon>Actinomycetota</taxon>
        <taxon>Actinomycetes</taxon>
        <taxon>Pseudonocardiales</taxon>
        <taxon>Pseudonocardiaceae</taxon>
    </lineage>
</organism>
<dbReference type="InterPro" id="IPR038475">
    <property type="entry name" value="RecG_C_sf"/>
</dbReference>
<protein>
    <recommendedName>
        <fullName evidence="1">Schlafen AlbA-2 domain-containing protein</fullName>
    </recommendedName>
</protein>
<dbReference type="Gene3D" id="3.30.565.60">
    <property type="match status" value="1"/>
</dbReference>
<dbReference type="Gene3D" id="3.30.950.30">
    <property type="entry name" value="Schlafen, AAA domain"/>
    <property type="match status" value="1"/>
</dbReference>
<keyword evidence="3" id="KW-1185">Reference proteome</keyword>
<dbReference type="InterPro" id="IPR038461">
    <property type="entry name" value="Schlafen_AlbA_2_dom_sf"/>
</dbReference>
<sequence length="467" mass="51988">MRDLGIVDVDAETVGRLLLLEENHFQDIKAREIMPAKVAVHATAFGNSAGGEIYVGIDEVASQRRWRGFDTIEDANGHVQVLHNLFEGNDLASIRFLRGAGVVGFVLHIIIEKSREMLETADGGIYIRASAQKLPVKLQNHVSIERLKLDKGLATYEDMPLDSVDIPLVSDSLTVTEFMIESVPVSEPDPWLRSQRLIINDRPTVAAVLLYADEPQVILPKRSAIKILRYKSSSKEGYRDQLDGNPITIEGPLTKQIRDAVHAVAEIVGSSQVQTTGGLVSVSYPPETLHEIVTNAVLHRDYSIATDVQIRIFDNRIEVDSPGRLPGHITTANMLDEQFARNGKIVRLINKFPDPPNKDVGEGLNTAFQKMREIGLKPPSIEEHDSRVVVRIRHERLASYEEQILEYLMANGEINNSKARELTGEGSENKMKRVFEKMMDAGQIYRDPSRRGSATAYLLGSPQSDSN</sequence>
<comment type="caution">
    <text evidence="2">The sequence shown here is derived from an EMBL/GenBank/DDBJ whole genome shotgun (WGS) entry which is preliminary data.</text>
</comment>
<dbReference type="EMBL" id="MSIF01000006">
    <property type="protein sequence ID" value="OLF10712.1"/>
    <property type="molecule type" value="Genomic_DNA"/>
</dbReference>
<gene>
    <name evidence="2" type="ORF">BLA60_14900</name>
</gene>
<dbReference type="PANTHER" id="PTHR30595:SF6">
    <property type="entry name" value="SCHLAFEN ALBA-2 DOMAIN-CONTAINING PROTEIN"/>
    <property type="match status" value="1"/>
</dbReference>
<dbReference type="Gene3D" id="1.10.10.10">
    <property type="entry name" value="Winged helix-like DNA-binding domain superfamily/Winged helix DNA-binding domain"/>
    <property type="match status" value="1"/>
</dbReference>
<dbReference type="Pfam" id="PF04326">
    <property type="entry name" value="SLFN_AlbA_2"/>
    <property type="match status" value="1"/>
</dbReference>
<dbReference type="AlphaFoldDB" id="A0A7Z1AZJ3"/>
<evidence type="ECO:0000313" key="3">
    <source>
        <dbReference type="Proteomes" id="UP000185696"/>
    </source>
</evidence>
<feature type="domain" description="Schlafen AlbA-2" evidence="1">
    <location>
        <begin position="23"/>
        <end position="136"/>
    </location>
</feature>
<accession>A0A7Z1AZJ3</accession>
<dbReference type="Proteomes" id="UP000185696">
    <property type="component" value="Unassembled WGS sequence"/>
</dbReference>